<evidence type="ECO:0000259" key="4">
    <source>
        <dbReference type="PROSITE" id="PS51462"/>
    </source>
</evidence>
<keyword evidence="6" id="KW-1185">Reference proteome</keyword>
<dbReference type="Pfam" id="PF00293">
    <property type="entry name" value="NUDIX"/>
    <property type="match status" value="1"/>
</dbReference>
<comment type="catalytic activity">
    <reaction evidence="3">
        <text>ADP-D-ribose + H2O = D-ribose 5-phosphate + AMP + 2 H(+)</text>
        <dbReference type="Rhea" id="RHEA:10412"/>
        <dbReference type="ChEBI" id="CHEBI:15377"/>
        <dbReference type="ChEBI" id="CHEBI:15378"/>
        <dbReference type="ChEBI" id="CHEBI:57967"/>
        <dbReference type="ChEBI" id="CHEBI:78346"/>
        <dbReference type="ChEBI" id="CHEBI:456215"/>
        <dbReference type="EC" id="3.6.1.13"/>
    </reaction>
</comment>
<comment type="caution">
    <text evidence="5">The sequence shown here is derived from an EMBL/GenBank/DDBJ whole genome shotgun (WGS) entry which is preliminary data.</text>
</comment>
<evidence type="ECO:0000313" key="6">
    <source>
        <dbReference type="Proteomes" id="UP000823674"/>
    </source>
</evidence>
<evidence type="ECO:0000313" key="5">
    <source>
        <dbReference type="EMBL" id="KAG5411449.1"/>
    </source>
</evidence>
<dbReference type="InterPro" id="IPR015797">
    <property type="entry name" value="NUDIX_hydrolase-like_dom_sf"/>
</dbReference>
<sequence>MSCRLAKSYGFIRLLMNPRLRFPADGFSAFRSCSTATRIRSMSASSSSTNLMAGEDANSGVTVLPAVEDKYGGVMTEISHPMDPSAFSALLQSSLSTWTTQRHRKSFEWQSVDVTLFLKAIVFPMRARETMCYFATTLTIALGPEVTCMIAACLQTFLYTQGKKGVWIKLPRQLIGLAEAAVKEGFWFHHAEKDYLMLVYWIPIEGDTIPSNASHRVGIGAFVINHNKEVLVVQEKTGRFQGQGIWKFPTGVVNEGEYIHDGSVREVKEETGVDTEFVQVLAFRQTHKAFFEKSDLFFVCMLKPLSLEINAQETEIEAAQWMPWEEYTKQPFVQNHELLRYMTAICSAKANGDYEGFTPLRVSAPDQQGNLYFNTRDLHSRH</sequence>
<proteinExistence type="inferred from homology"/>
<dbReference type="EC" id="3.6.1.22" evidence="3"/>
<dbReference type="InterPro" id="IPR003293">
    <property type="entry name" value="Nudix_hydrolase6-like"/>
</dbReference>
<name>A0ABQ7NNY0_BRACM</name>
<dbReference type="SUPFAM" id="SSF55811">
    <property type="entry name" value="Nudix"/>
    <property type="match status" value="1"/>
</dbReference>
<comment type="similarity">
    <text evidence="1 3">Belongs to the Nudix hydrolase family.</text>
</comment>
<dbReference type="PANTHER" id="PTHR13994:SF29">
    <property type="entry name" value="NUDIX HYDROLASE 2"/>
    <property type="match status" value="1"/>
</dbReference>
<dbReference type="InterPro" id="IPR000086">
    <property type="entry name" value="NUDIX_hydrolase_dom"/>
</dbReference>
<dbReference type="PROSITE" id="PS51462">
    <property type="entry name" value="NUDIX"/>
    <property type="match status" value="1"/>
</dbReference>
<comment type="function">
    <text evidence="3">Mediates the hydrolysis of some nucleoside diphosphate derivatives, possibly using both NADH and ADP-ribose as substrates.</text>
</comment>
<dbReference type="EC" id="3.6.1.13" evidence="3"/>
<evidence type="ECO:0000256" key="3">
    <source>
        <dbReference type="RuleBase" id="RU368106"/>
    </source>
</evidence>
<dbReference type="CDD" id="cd04670">
    <property type="entry name" value="NUDIX_ASFGF2_Nudt6"/>
    <property type="match status" value="1"/>
</dbReference>
<evidence type="ECO:0000256" key="2">
    <source>
        <dbReference type="ARBA" id="ARBA00022801"/>
    </source>
</evidence>
<keyword evidence="3" id="KW-0479">Metal-binding</keyword>
<accession>A0ABQ7NNY0</accession>
<organism evidence="5 6">
    <name type="scientific">Brassica rapa subsp. trilocularis</name>
    <dbReference type="NCBI Taxonomy" id="1813537"/>
    <lineage>
        <taxon>Eukaryota</taxon>
        <taxon>Viridiplantae</taxon>
        <taxon>Streptophyta</taxon>
        <taxon>Embryophyta</taxon>
        <taxon>Tracheophyta</taxon>
        <taxon>Spermatophyta</taxon>
        <taxon>Magnoliopsida</taxon>
        <taxon>eudicotyledons</taxon>
        <taxon>Gunneridae</taxon>
        <taxon>Pentapetalae</taxon>
        <taxon>rosids</taxon>
        <taxon>malvids</taxon>
        <taxon>Brassicales</taxon>
        <taxon>Brassicaceae</taxon>
        <taxon>Brassiceae</taxon>
        <taxon>Brassica</taxon>
    </lineage>
</organism>
<gene>
    <name evidence="5" type="primary">A02p045240.1_BraROA</name>
    <name evidence="5" type="ORF">IGI04_007768</name>
</gene>
<dbReference type="EMBL" id="JADBGQ010000002">
    <property type="protein sequence ID" value="KAG5411449.1"/>
    <property type="molecule type" value="Genomic_DNA"/>
</dbReference>
<dbReference type="PANTHER" id="PTHR13994">
    <property type="entry name" value="NUDIX HYDROLASE RELATED"/>
    <property type="match status" value="1"/>
</dbReference>
<dbReference type="PRINTS" id="PR01356">
    <property type="entry name" value="GFGPROTEIN"/>
</dbReference>
<dbReference type="Gene3D" id="3.90.79.10">
    <property type="entry name" value="Nucleoside Triphosphate Pyrophosphohydrolase"/>
    <property type="match status" value="1"/>
</dbReference>
<reference evidence="5 6" key="1">
    <citation type="submission" date="2021-03" db="EMBL/GenBank/DDBJ databases">
        <authorList>
            <person name="King G.J."/>
            <person name="Bancroft I."/>
            <person name="Baten A."/>
            <person name="Bloomfield J."/>
            <person name="Borpatragohain P."/>
            <person name="He Z."/>
            <person name="Irish N."/>
            <person name="Irwin J."/>
            <person name="Liu K."/>
            <person name="Mauleon R.P."/>
            <person name="Moore J."/>
            <person name="Morris R."/>
            <person name="Ostergaard L."/>
            <person name="Wang B."/>
            <person name="Wells R."/>
        </authorList>
    </citation>
    <scope>NUCLEOTIDE SEQUENCE [LARGE SCALE GENOMIC DNA]</scope>
    <source>
        <strain evidence="5">R-o-18</strain>
        <tissue evidence="5">Leaf</tissue>
    </source>
</reference>
<dbReference type="Proteomes" id="UP000823674">
    <property type="component" value="Chromosome A02"/>
</dbReference>
<dbReference type="Pfam" id="PF18290">
    <property type="entry name" value="Nudix_hydro"/>
    <property type="match status" value="2"/>
</dbReference>
<protein>
    <recommendedName>
        <fullName evidence="3">Nudix hydrolase</fullName>
        <shortName evidence="3">AtNUDT</shortName>
        <ecNumber evidence="3">3.6.1.13</ecNumber>
        <ecNumber evidence="3">3.6.1.22</ecNumber>
    </recommendedName>
    <alternativeName>
        <fullName evidence="3">ADP-ribose pyrophosphatase</fullName>
    </alternativeName>
    <alternativeName>
        <fullName evidence="3">NADH pyrophosphatase</fullName>
    </alternativeName>
</protein>
<dbReference type="InterPro" id="IPR040618">
    <property type="entry name" value="Pre-Nudix"/>
</dbReference>
<feature type="domain" description="Nudix hydrolase" evidence="4">
    <location>
        <begin position="214"/>
        <end position="346"/>
    </location>
</feature>
<keyword evidence="3" id="KW-0460">Magnesium</keyword>
<comment type="cofactor">
    <cofactor evidence="3">
        <name>Mg(2+)</name>
        <dbReference type="ChEBI" id="CHEBI:18420"/>
    </cofactor>
</comment>
<evidence type="ECO:0000256" key="1">
    <source>
        <dbReference type="ARBA" id="ARBA00005582"/>
    </source>
</evidence>
<dbReference type="Gene3D" id="3.40.630.30">
    <property type="match status" value="1"/>
</dbReference>
<keyword evidence="2 3" id="KW-0378">Hydrolase</keyword>
<comment type="catalytic activity">
    <reaction evidence="3">
        <text>NAD(+) + H2O = beta-nicotinamide D-ribonucleotide + AMP + 2 H(+)</text>
        <dbReference type="Rhea" id="RHEA:11800"/>
        <dbReference type="ChEBI" id="CHEBI:14649"/>
        <dbReference type="ChEBI" id="CHEBI:15377"/>
        <dbReference type="ChEBI" id="CHEBI:15378"/>
        <dbReference type="ChEBI" id="CHEBI:57540"/>
        <dbReference type="ChEBI" id="CHEBI:456215"/>
        <dbReference type="EC" id="3.6.1.22"/>
    </reaction>
</comment>
<comment type="catalytic activity">
    <reaction evidence="3">
        <text>NADH + H2O = reduced beta-nicotinamide D-ribonucleotide + AMP + 2 H(+)</text>
        <dbReference type="Rhea" id="RHEA:48868"/>
        <dbReference type="ChEBI" id="CHEBI:15377"/>
        <dbReference type="ChEBI" id="CHEBI:15378"/>
        <dbReference type="ChEBI" id="CHEBI:57945"/>
        <dbReference type="ChEBI" id="CHEBI:90832"/>
        <dbReference type="ChEBI" id="CHEBI:456215"/>
        <dbReference type="EC" id="3.6.1.22"/>
    </reaction>
</comment>